<keyword evidence="7" id="KW-0808">Transferase</keyword>
<keyword evidence="6" id="KW-0325">Glycoprotein</keyword>
<comment type="caution">
    <text evidence="7">The sequence shown here is derived from an EMBL/GenBank/DDBJ whole genome shotgun (WGS) entry which is preliminary data.</text>
</comment>
<dbReference type="AlphaFoldDB" id="A0A1V9WZF2"/>
<dbReference type="GO" id="GO:0016020">
    <property type="term" value="C:membrane"/>
    <property type="evidence" value="ECO:0007669"/>
    <property type="project" value="UniProtKB-SubCell"/>
</dbReference>
<reference evidence="7 8" key="1">
    <citation type="journal article" date="2017" name="Gigascience">
        <title>Draft genome of the honey bee ectoparasitic mite, Tropilaelaps mercedesae, is shaped by the parasitic life history.</title>
        <authorList>
            <person name="Dong X."/>
            <person name="Armstrong S.D."/>
            <person name="Xia D."/>
            <person name="Makepeace B.L."/>
            <person name="Darby A.C."/>
            <person name="Kadowaki T."/>
        </authorList>
    </citation>
    <scope>NUCLEOTIDE SEQUENCE [LARGE SCALE GENOMIC DNA]</scope>
    <source>
        <strain evidence="7">Wuxi-XJTLU</strain>
    </source>
</reference>
<evidence type="ECO:0000256" key="2">
    <source>
        <dbReference type="ARBA" id="ARBA00022692"/>
    </source>
</evidence>
<organism evidence="7 8">
    <name type="scientific">Tropilaelaps mercedesae</name>
    <dbReference type="NCBI Taxonomy" id="418985"/>
    <lineage>
        <taxon>Eukaryota</taxon>
        <taxon>Metazoa</taxon>
        <taxon>Ecdysozoa</taxon>
        <taxon>Arthropoda</taxon>
        <taxon>Chelicerata</taxon>
        <taxon>Arachnida</taxon>
        <taxon>Acari</taxon>
        <taxon>Parasitiformes</taxon>
        <taxon>Mesostigmata</taxon>
        <taxon>Gamasina</taxon>
        <taxon>Dermanyssoidea</taxon>
        <taxon>Laelapidae</taxon>
        <taxon>Tropilaelaps</taxon>
    </lineage>
</organism>
<dbReference type="Gene3D" id="3.90.550.10">
    <property type="entry name" value="Spore Coat Polysaccharide Biosynthesis Protein SpsA, Chain A"/>
    <property type="match status" value="1"/>
</dbReference>
<evidence type="ECO:0000256" key="5">
    <source>
        <dbReference type="ARBA" id="ARBA00023136"/>
    </source>
</evidence>
<dbReference type="SUPFAM" id="SSF53448">
    <property type="entry name" value="Nucleotide-diphospho-sugar transferases"/>
    <property type="match status" value="1"/>
</dbReference>
<keyword evidence="5" id="KW-0472">Membrane</keyword>
<dbReference type="Pfam" id="PF13896">
    <property type="entry name" value="Glyco_transf_49"/>
    <property type="match status" value="2"/>
</dbReference>
<dbReference type="STRING" id="418985.A0A1V9WZF2"/>
<dbReference type="GO" id="GO:0005794">
    <property type="term" value="C:Golgi apparatus"/>
    <property type="evidence" value="ECO:0007669"/>
    <property type="project" value="TreeGrafter"/>
</dbReference>
<protein>
    <submittedName>
        <fullName evidence="7">Glycosyltransferase protein LARGE1-like</fullName>
    </submittedName>
</protein>
<name>A0A1V9WZF2_9ACAR</name>
<dbReference type="InterPro" id="IPR029044">
    <property type="entry name" value="Nucleotide-diphossugar_trans"/>
</dbReference>
<keyword evidence="4" id="KW-1133">Transmembrane helix</keyword>
<evidence type="ECO:0000256" key="3">
    <source>
        <dbReference type="ARBA" id="ARBA00022968"/>
    </source>
</evidence>
<dbReference type="PANTHER" id="PTHR12270">
    <property type="entry name" value="GLYCOSYLTRANSFERASE-RELATED"/>
    <property type="match status" value="1"/>
</dbReference>
<evidence type="ECO:0000313" key="8">
    <source>
        <dbReference type="Proteomes" id="UP000192247"/>
    </source>
</evidence>
<keyword evidence="3" id="KW-0735">Signal-anchor</keyword>
<proteinExistence type="predicted"/>
<dbReference type="GO" id="GO:0035269">
    <property type="term" value="P:protein O-linked glycosylation via mannose"/>
    <property type="evidence" value="ECO:0007669"/>
    <property type="project" value="TreeGrafter"/>
</dbReference>
<dbReference type="OrthoDB" id="411524at2759"/>
<dbReference type="InParanoid" id="A0A1V9WZF2"/>
<gene>
    <name evidence="7" type="ORF">BIW11_02316</name>
</gene>
<accession>A0A1V9WZF2</accession>
<dbReference type="Proteomes" id="UP000192247">
    <property type="component" value="Unassembled WGS sequence"/>
</dbReference>
<dbReference type="GO" id="GO:0042285">
    <property type="term" value="F:xylosyltransferase activity"/>
    <property type="evidence" value="ECO:0007669"/>
    <property type="project" value="TreeGrafter"/>
</dbReference>
<comment type="subcellular location">
    <subcellularLocation>
        <location evidence="1">Membrane</location>
        <topology evidence="1">Single-pass type II membrane protein</topology>
    </subcellularLocation>
</comment>
<evidence type="ECO:0000256" key="4">
    <source>
        <dbReference type="ARBA" id="ARBA00022989"/>
    </source>
</evidence>
<sequence>MYLTFLEYDGNLLRRELISCNRSLTLDEVVAPSSRDQLQGLDEDDPCYEFRRGNITRYRTHLYYMEFDYEPTQDDVTLVTQLSMDRLQMVEALCKHWPGPISLALYLSDSEVQQFLAFTLNSELRNVALDQARSPFVFLSDIDFLPVVGLYETLRNYIRLLRMDAFRERLGSKQQQQQQQPPNRALVVPAFETHRYRVEFPHSKADLLRMLDEGHVFTFRHDVWCAGHAATDFAKWKTATTPYEVGWQPHFEPYVVVRKDVVRFDTRFLGFGWNKVSHAMELHAQGYVFTVLPNAFVVHLPHAPSLDIARFRSSKKYRSCLKTLKSEFVEHINHKYAKELTADPEPGTQIRCT</sequence>
<dbReference type="EMBL" id="MNPL01031726">
    <property type="protein sequence ID" value="OQR66614.1"/>
    <property type="molecule type" value="Genomic_DNA"/>
</dbReference>
<keyword evidence="2" id="KW-0812">Transmembrane</keyword>
<dbReference type="GO" id="GO:0015020">
    <property type="term" value="F:glucuronosyltransferase activity"/>
    <property type="evidence" value="ECO:0007669"/>
    <property type="project" value="TreeGrafter"/>
</dbReference>
<keyword evidence="8" id="KW-1185">Reference proteome</keyword>
<dbReference type="PANTHER" id="PTHR12270:SF25">
    <property type="entry name" value="GLYCOSYLTRANSFERASE-LIKE PROTEIN LARGE"/>
    <property type="match status" value="1"/>
</dbReference>
<evidence type="ECO:0000256" key="1">
    <source>
        <dbReference type="ARBA" id="ARBA00004606"/>
    </source>
</evidence>
<evidence type="ECO:0000256" key="6">
    <source>
        <dbReference type="ARBA" id="ARBA00023180"/>
    </source>
</evidence>
<dbReference type="InterPro" id="IPR051292">
    <property type="entry name" value="Xyl/GlcA_transferase"/>
</dbReference>
<evidence type="ECO:0000313" key="7">
    <source>
        <dbReference type="EMBL" id="OQR66614.1"/>
    </source>
</evidence>